<dbReference type="Proteomes" id="UP001341840">
    <property type="component" value="Unassembled WGS sequence"/>
</dbReference>
<evidence type="ECO:0000313" key="1">
    <source>
        <dbReference type="EMBL" id="MED6111150.1"/>
    </source>
</evidence>
<evidence type="ECO:0000313" key="2">
    <source>
        <dbReference type="Proteomes" id="UP001341840"/>
    </source>
</evidence>
<keyword evidence="2" id="KW-1185">Reference proteome</keyword>
<reference evidence="1 2" key="1">
    <citation type="journal article" date="2023" name="Plants (Basel)">
        <title>Bridging the Gap: Combining Genomics and Transcriptomics Approaches to Understand Stylosanthes scabra, an Orphan Legume from the Brazilian Caatinga.</title>
        <authorList>
            <person name="Ferreira-Neto J.R.C."/>
            <person name="da Silva M.D."/>
            <person name="Binneck E."/>
            <person name="de Melo N.F."/>
            <person name="da Silva R.H."/>
            <person name="de Melo A.L.T.M."/>
            <person name="Pandolfi V."/>
            <person name="Bustamante F.O."/>
            <person name="Brasileiro-Vidal A.C."/>
            <person name="Benko-Iseppon A.M."/>
        </authorList>
    </citation>
    <scope>NUCLEOTIDE SEQUENCE [LARGE SCALE GENOMIC DNA]</scope>
    <source>
        <tissue evidence="1">Leaves</tissue>
    </source>
</reference>
<organism evidence="1 2">
    <name type="scientific">Stylosanthes scabra</name>
    <dbReference type="NCBI Taxonomy" id="79078"/>
    <lineage>
        <taxon>Eukaryota</taxon>
        <taxon>Viridiplantae</taxon>
        <taxon>Streptophyta</taxon>
        <taxon>Embryophyta</taxon>
        <taxon>Tracheophyta</taxon>
        <taxon>Spermatophyta</taxon>
        <taxon>Magnoliopsida</taxon>
        <taxon>eudicotyledons</taxon>
        <taxon>Gunneridae</taxon>
        <taxon>Pentapetalae</taxon>
        <taxon>rosids</taxon>
        <taxon>fabids</taxon>
        <taxon>Fabales</taxon>
        <taxon>Fabaceae</taxon>
        <taxon>Papilionoideae</taxon>
        <taxon>50 kb inversion clade</taxon>
        <taxon>dalbergioids sensu lato</taxon>
        <taxon>Dalbergieae</taxon>
        <taxon>Pterocarpus clade</taxon>
        <taxon>Stylosanthes</taxon>
    </lineage>
</organism>
<protein>
    <submittedName>
        <fullName evidence="1">Uncharacterized protein</fullName>
    </submittedName>
</protein>
<dbReference type="EMBL" id="JASCZI010000337">
    <property type="protein sequence ID" value="MED6111150.1"/>
    <property type="molecule type" value="Genomic_DNA"/>
</dbReference>
<sequence>MPRYKCGEAEFGVEVARVSERNEMITTKPRRSLLDQMLQSSALGPGDSKILKSSFSNYQEPVREKVLSTTTTKASPPERACQPNISRLGPISSSERICMSGIDCSHSRLHRVSHIGHCGEKLTLPEIRFIPLRCVTGTSSTSRGSCHPGAVNTNRRY</sequence>
<proteinExistence type="predicted"/>
<name>A0ABU6QHN7_9FABA</name>
<gene>
    <name evidence="1" type="ORF">PIB30_049794</name>
</gene>
<accession>A0ABU6QHN7</accession>
<comment type="caution">
    <text evidence="1">The sequence shown here is derived from an EMBL/GenBank/DDBJ whole genome shotgun (WGS) entry which is preliminary data.</text>
</comment>